<dbReference type="InterPro" id="IPR035013">
    <property type="entry name" value="YabN_N"/>
</dbReference>
<reference evidence="3 5" key="1">
    <citation type="submission" date="2016-02" db="EMBL/GenBank/DDBJ databases">
        <authorList>
            <person name="Wen L."/>
            <person name="He K."/>
            <person name="Yang H."/>
        </authorList>
    </citation>
    <scope>NUCLEOTIDE SEQUENCE [LARGE SCALE GENOMIC DNA]</scope>
    <source>
        <strain evidence="3">Trichococcus_R210</strain>
    </source>
</reference>
<dbReference type="PANTHER" id="PTHR30522:SF0">
    <property type="entry name" value="NUCLEOSIDE TRIPHOSPHATE PYROPHOSPHOHYDROLASE"/>
    <property type="match status" value="1"/>
</dbReference>
<dbReference type="GO" id="GO:0046081">
    <property type="term" value="P:dUTP catabolic process"/>
    <property type="evidence" value="ECO:0007669"/>
    <property type="project" value="TreeGrafter"/>
</dbReference>
<dbReference type="GO" id="GO:0008168">
    <property type="term" value="F:methyltransferase activity"/>
    <property type="evidence" value="ECO:0007669"/>
    <property type="project" value="UniProtKB-KW"/>
</dbReference>
<dbReference type="InterPro" id="IPR035996">
    <property type="entry name" value="4pyrrol_Methylase_sf"/>
</dbReference>
<dbReference type="GO" id="GO:0006203">
    <property type="term" value="P:dGTP catabolic process"/>
    <property type="evidence" value="ECO:0007669"/>
    <property type="project" value="TreeGrafter"/>
</dbReference>
<accession>A0A143Z0Y3</accession>
<sequence length="352" mass="40202">MGKIQIMGLGAGDLEQLPYGIYSKLLAAEFVHLRTKEHPVVENLQAAGVRFESFDAVYESKDKFEDVYRQIADYLLEKAKTQDLIYAVPGHPLVAEDSVKYLLQNQAGIEVELVGGKSFIDDFFQAVAIDPIEGFQLLDGLTFHQDQLSLGNHLIVMQVFNEFVASDVKLKLMEKYPDEHQVALVDAAGTKLQKVTWCPLYEMDRLEGVHNLLSLYVPPLQTDERTRSFELTQAYMDAIVDKDVWVQSQTHESLLPYLKEECEEVAEAIQNDDIDNLIEELGDILLQVFYHASFGEREGFFTLEDILETLNKKMRRRHPHVFDGVKADTIEEIDKMWQAIKAKEKGNSNETR</sequence>
<dbReference type="Gene3D" id="3.40.1010.10">
    <property type="entry name" value="Cobalt-precorrin-4 Transmethylase, Domain 1"/>
    <property type="match status" value="1"/>
</dbReference>
<dbReference type="InterPro" id="IPR014777">
    <property type="entry name" value="4pyrrole_Mease_sub1"/>
</dbReference>
<evidence type="ECO:0000313" key="5">
    <source>
        <dbReference type="Proteomes" id="UP000076878"/>
    </source>
</evidence>
<dbReference type="Proteomes" id="UP000076878">
    <property type="component" value="Unassembled WGS sequence"/>
</dbReference>
<dbReference type="SUPFAM" id="SSF53790">
    <property type="entry name" value="Tetrapyrrole methylase"/>
    <property type="match status" value="1"/>
</dbReference>
<evidence type="ECO:0000313" key="6">
    <source>
        <dbReference type="Proteomes" id="UP000199280"/>
    </source>
</evidence>
<evidence type="ECO:0000259" key="1">
    <source>
        <dbReference type="Pfam" id="PF00590"/>
    </source>
</evidence>
<dbReference type="GO" id="GO:0047429">
    <property type="term" value="F:nucleoside triphosphate diphosphatase activity"/>
    <property type="evidence" value="ECO:0007669"/>
    <property type="project" value="TreeGrafter"/>
</dbReference>
<dbReference type="OrthoDB" id="9808939at2"/>
<reference evidence="4 6" key="2">
    <citation type="submission" date="2016-10" db="EMBL/GenBank/DDBJ databases">
        <authorList>
            <person name="Varghese N."/>
            <person name="Submissions S."/>
        </authorList>
    </citation>
    <scope>NUCLEOTIDE SEQUENCE [LARGE SCALE GENOMIC DNA]</scope>
    <source>
        <strain evidence="4 6">DSM 22150</strain>
    </source>
</reference>
<dbReference type="RefSeq" id="WP_068623383.1">
    <property type="nucleotide sequence ID" value="NZ_FJNB01000015.1"/>
</dbReference>
<dbReference type="InterPro" id="IPR011551">
    <property type="entry name" value="NTP_PyrPHydrolase_MazG"/>
</dbReference>
<dbReference type="Pfam" id="PF03819">
    <property type="entry name" value="MazG"/>
    <property type="match status" value="1"/>
</dbReference>
<dbReference type="Proteomes" id="UP000199280">
    <property type="component" value="Unassembled WGS sequence"/>
</dbReference>
<dbReference type="InterPro" id="IPR004518">
    <property type="entry name" value="MazG-like_dom"/>
</dbReference>
<dbReference type="Pfam" id="PF00590">
    <property type="entry name" value="TP_methylase"/>
    <property type="match status" value="1"/>
</dbReference>
<dbReference type="CDD" id="cd11528">
    <property type="entry name" value="NTP-PPase_MazG_Nterm"/>
    <property type="match status" value="1"/>
</dbReference>
<keyword evidence="3" id="KW-0489">Methyltransferase</keyword>
<dbReference type="Gene3D" id="1.10.287.1080">
    <property type="entry name" value="MazG-like"/>
    <property type="match status" value="1"/>
</dbReference>
<proteinExistence type="predicted"/>
<evidence type="ECO:0000259" key="2">
    <source>
        <dbReference type="Pfam" id="PF03819"/>
    </source>
</evidence>
<dbReference type="GO" id="GO:0032259">
    <property type="term" value="P:methylation"/>
    <property type="evidence" value="ECO:0007669"/>
    <property type="project" value="UniProtKB-KW"/>
</dbReference>
<dbReference type="CDD" id="cd11723">
    <property type="entry name" value="YabN_N_like"/>
    <property type="match status" value="1"/>
</dbReference>
<dbReference type="GO" id="GO:0046061">
    <property type="term" value="P:dATP catabolic process"/>
    <property type="evidence" value="ECO:0007669"/>
    <property type="project" value="TreeGrafter"/>
</dbReference>
<evidence type="ECO:0000313" key="3">
    <source>
        <dbReference type="EMBL" id="CZR03554.1"/>
    </source>
</evidence>
<organism evidence="3 5">
    <name type="scientific">Trichococcus ilyis</name>
    <dbReference type="NCBI Taxonomy" id="640938"/>
    <lineage>
        <taxon>Bacteria</taxon>
        <taxon>Bacillati</taxon>
        <taxon>Bacillota</taxon>
        <taxon>Bacilli</taxon>
        <taxon>Lactobacillales</taxon>
        <taxon>Carnobacteriaceae</taxon>
        <taxon>Trichococcus</taxon>
    </lineage>
</organism>
<dbReference type="SUPFAM" id="SSF101386">
    <property type="entry name" value="all-alpha NTP pyrophosphatases"/>
    <property type="match status" value="1"/>
</dbReference>
<dbReference type="GO" id="GO:0046076">
    <property type="term" value="P:dTTP catabolic process"/>
    <property type="evidence" value="ECO:0007669"/>
    <property type="project" value="TreeGrafter"/>
</dbReference>
<dbReference type="GO" id="GO:0046047">
    <property type="term" value="P:TTP catabolic process"/>
    <property type="evidence" value="ECO:0007669"/>
    <property type="project" value="TreeGrafter"/>
</dbReference>
<feature type="domain" description="NTP pyrophosphohydrolase MazG-like" evidence="2">
    <location>
        <begin position="249"/>
        <end position="322"/>
    </location>
</feature>
<dbReference type="GO" id="GO:0046052">
    <property type="term" value="P:UTP catabolic process"/>
    <property type="evidence" value="ECO:0007669"/>
    <property type="project" value="TreeGrafter"/>
</dbReference>
<dbReference type="EMBL" id="FNYT01000013">
    <property type="protein sequence ID" value="SEJ42938.1"/>
    <property type="molecule type" value="Genomic_DNA"/>
</dbReference>
<name>A0A143Z0Y3_9LACT</name>
<dbReference type="InterPro" id="IPR048015">
    <property type="entry name" value="NTP-PPase_MazG-like_N"/>
</dbReference>
<dbReference type="EMBL" id="FJNB01000015">
    <property type="protein sequence ID" value="CZR03554.1"/>
    <property type="molecule type" value="Genomic_DNA"/>
</dbReference>
<dbReference type="STRING" id="640938.TR210_2010"/>
<evidence type="ECO:0000313" key="4">
    <source>
        <dbReference type="EMBL" id="SEJ42938.1"/>
    </source>
</evidence>
<dbReference type="PANTHER" id="PTHR30522">
    <property type="entry name" value="NUCLEOSIDE TRIPHOSPHATE PYROPHOSPHOHYDROLASE"/>
    <property type="match status" value="1"/>
</dbReference>
<protein>
    <submittedName>
        <fullName evidence="3 4">Tetrapyrrole methylase</fullName>
    </submittedName>
</protein>
<keyword evidence="6" id="KW-1185">Reference proteome</keyword>
<dbReference type="AlphaFoldDB" id="A0A143Z0Y3"/>
<keyword evidence="3" id="KW-0808">Transferase</keyword>
<dbReference type="InterPro" id="IPR000878">
    <property type="entry name" value="4pyrrol_Mease"/>
</dbReference>
<gene>
    <name evidence="4" type="ORF">SAMN05216375_11357</name>
    <name evidence="3" type="ORF">TR210_2010</name>
</gene>
<feature type="domain" description="Tetrapyrrole methylase" evidence="1">
    <location>
        <begin position="4"/>
        <end position="203"/>
    </location>
</feature>